<dbReference type="RefSeq" id="WP_267153004.1">
    <property type="nucleotide sequence ID" value="NZ_JAPMLT010000012.1"/>
</dbReference>
<organism evidence="2 3">
    <name type="scientific">Tumebacillus lacus</name>
    <dbReference type="NCBI Taxonomy" id="2995335"/>
    <lineage>
        <taxon>Bacteria</taxon>
        <taxon>Bacillati</taxon>
        <taxon>Bacillota</taxon>
        <taxon>Bacilli</taxon>
        <taxon>Bacillales</taxon>
        <taxon>Alicyclobacillaceae</taxon>
        <taxon>Tumebacillus</taxon>
    </lineage>
</organism>
<sequence>MTALLFIGGLLLMIYAYSRLWETGTEGKIRYQIRLPEEIRTAGDEGEIWVVLENTSWFPLPWLELAQPLCDGLLARNEDGEWSDVLVLRSFLLPRQRMQRCVPVRFAARGLHRFESGELRYGDGIGLKDAYEKVHDMSSILVRPRLLPEADLHVRLDELIGERAVQRWYQEDASRLQGVRSYQLGDPYKAIHWAATARTSELMIKQFETTSQADFCVVINGQFFEPFWTGSIHALLEHEIRAAATWLQAAAEQGLSISLSTNAGWTGAGSLHIPPNDRPDHFETLLAALGGLSHRAAAPFEDLLGELRGRLRDRTTLVIFTAHWSPSAALAVEHLRAEGHTIRIFAFPRVADSLHGLPPGIPVTVLAVEEDEDDAEQATLDQEVSA</sequence>
<accession>A0ABT3X4D5</accession>
<dbReference type="PANTHER" id="PTHR34351:SF2">
    <property type="entry name" value="DUF58 DOMAIN-CONTAINING PROTEIN"/>
    <property type="match status" value="1"/>
</dbReference>
<protein>
    <submittedName>
        <fullName evidence="2">DUF58 domain-containing protein</fullName>
    </submittedName>
</protein>
<reference evidence="2 3" key="1">
    <citation type="submission" date="2022-11" db="EMBL/GenBank/DDBJ databases">
        <title>Study of microbial diversity in lake waters.</title>
        <authorList>
            <person name="Zhang J."/>
        </authorList>
    </citation>
    <scope>NUCLEOTIDE SEQUENCE [LARGE SCALE GENOMIC DNA]</scope>
    <source>
        <strain evidence="2 3">DT12</strain>
    </source>
</reference>
<evidence type="ECO:0000259" key="1">
    <source>
        <dbReference type="Pfam" id="PF01882"/>
    </source>
</evidence>
<evidence type="ECO:0000313" key="2">
    <source>
        <dbReference type="EMBL" id="MCX7571758.1"/>
    </source>
</evidence>
<comment type="caution">
    <text evidence="2">The sequence shown here is derived from an EMBL/GenBank/DDBJ whole genome shotgun (WGS) entry which is preliminary data.</text>
</comment>
<dbReference type="InterPro" id="IPR002881">
    <property type="entry name" value="DUF58"/>
</dbReference>
<dbReference type="Pfam" id="PF01882">
    <property type="entry name" value="DUF58"/>
    <property type="match status" value="1"/>
</dbReference>
<dbReference type="EMBL" id="JAPMLT010000012">
    <property type="protein sequence ID" value="MCX7571758.1"/>
    <property type="molecule type" value="Genomic_DNA"/>
</dbReference>
<name>A0ABT3X4D5_9BACL</name>
<proteinExistence type="predicted"/>
<evidence type="ECO:0000313" key="3">
    <source>
        <dbReference type="Proteomes" id="UP001208017"/>
    </source>
</evidence>
<dbReference type="Proteomes" id="UP001208017">
    <property type="component" value="Unassembled WGS sequence"/>
</dbReference>
<gene>
    <name evidence="2" type="ORF">OS242_17580</name>
</gene>
<keyword evidence="3" id="KW-1185">Reference proteome</keyword>
<dbReference type="PANTHER" id="PTHR34351">
    <property type="entry name" value="SLR1927 PROTEIN-RELATED"/>
    <property type="match status" value="1"/>
</dbReference>
<feature type="domain" description="DUF58" evidence="1">
    <location>
        <begin position="179"/>
        <end position="318"/>
    </location>
</feature>